<proteinExistence type="predicted"/>
<evidence type="ECO:0000313" key="4">
    <source>
        <dbReference type="EMBL" id="MDI9860513.1"/>
    </source>
</evidence>
<dbReference type="InterPro" id="IPR003439">
    <property type="entry name" value="ABC_transporter-like_ATP-bd"/>
</dbReference>
<evidence type="ECO:0000256" key="2">
    <source>
        <dbReference type="ARBA" id="ARBA00022840"/>
    </source>
</evidence>
<organism evidence="4 5">
    <name type="scientific">Flectobacillus roseus</name>
    <dbReference type="NCBI Taxonomy" id="502259"/>
    <lineage>
        <taxon>Bacteria</taxon>
        <taxon>Pseudomonadati</taxon>
        <taxon>Bacteroidota</taxon>
        <taxon>Cytophagia</taxon>
        <taxon>Cytophagales</taxon>
        <taxon>Flectobacillaceae</taxon>
        <taxon>Flectobacillus</taxon>
    </lineage>
</organism>
<feature type="domain" description="ABC transporter" evidence="3">
    <location>
        <begin position="2"/>
        <end position="213"/>
    </location>
</feature>
<keyword evidence="5" id="KW-1185">Reference proteome</keyword>
<evidence type="ECO:0000313" key="5">
    <source>
        <dbReference type="Proteomes" id="UP001236507"/>
    </source>
</evidence>
<evidence type="ECO:0000256" key="1">
    <source>
        <dbReference type="ARBA" id="ARBA00022741"/>
    </source>
</evidence>
<dbReference type="InterPro" id="IPR003593">
    <property type="entry name" value="AAA+_ATPase"/>
</dbReference>
<dbReference type="InterPro" id="IPR015854">
    <property type="entry name" value="ABC_transpr_LolD-like"/>
</dbReference>
<dbReference type="RefSeq" id="WP_283345242.1">
    <property type="nucleotide sequence ID" value="NZ_JASHIF010000011.1"/>
</dbReference>
<comment type="caution">
    <text evidence="4">The sequence shown here is derived from an EMBL/GenBank/DDBJ whole genome shotgun (WGS) entry which is preliminary data.</text>
</comment>
<reference evidence="4 5" key="1">
    <citation type="submission" date="2023-05" db="EMBL/GenBank/DDBJ databases">
        <title>Novel species of genus Flectobacillus isolated from stream in China.</title>
        <authorList>
            <person name="Lu H."/>
        </authorList>
    </citation>
    <scope>NUCLEOTIDE SEQUENCE [LARGE SCALE GENOMIC DNA]</scope>
    <source>
        <strain evidence="4 5">KCTC 42575</strain>
    </source>
</reference>
<gene>
    <name evidence="4" type="ORF">QM524_14965</name>
</gene>
<dbReference type="EMBL" id="JASHIF010000011">
    <property type="protein sequence ID" value="MDI9860513.1"/>
    <property type="molecule type" value="Genomic_DNA"/>
</dbReference>
<dbReference type="PROSITE" id="PS50893">
    <property type="entry name" value="ABC_TRANSPORTER_2"/>
    <property type="match status" value="1"/>
</dbReference>
<dbReference type="SUPFAM" id="SSF52540">
    <property type="entry name" value="P-loop containing nucleoside triphosphate hydrolases"/>
    <property type="match status" value="1"/>
</dbReference>
<evidence type="ECO:0000259" key="3">
    <source>
        <dbReference type="PROSITE" id="PS50893"/>
    </source>
</evidence>
<dbReference type="Proteomes" id="UP001236507">
    <property type="component" value="Unassembled WGS sequence"/>
</dbReference>
<accession>A0ABT6YA99</accession>
<dbReference type="InterPro" id="IPR027417">
    <property type="entry name" value="P-loop_NTPase"/>
</dbReference>
<dbReference type="PROSITE" id="PS00211">
    <property type="entry name" value="ABC_TRANSPORTER_1"/>
    <property type="match status" value="1"/>
</dbReference>
<keyword evidence="2 4" id="KW-0067">ATP-binding</keyword>
<dbReference type="GO" id="GO:0005524">
    <property type="term" value="F:ATP binding"/>
    <property type="evidence" value="ECO:0007669"/>
    <property type="project" value="UniProtKB-KW"/>
</dbReference>
<keyword evidence="1" id="KW-0547">Nucleotide-binding</keyword>
<dbReference type="Pfam" id="PF00005">
    <property type="entry name" value="ABC_tran"/>
    <property type="match status" value="1"/>
</dbReference>
<dbReference type="InterPro" id="IPR017871">
    <property type="entry name" value="ABC_transporter-like_CS"/>
</dbReference>
<dbReference type="SMART" id="SM00382">
    <property type="entry name" value="AAA"/>
    <property type="match status" value="1"/>
</dbReference>
<sequence length="213" mass="23444">MIATQQLTFAYPTQPNVPTKQFTFPDFSCADSETMLILGKSGRGKTTFLHLMALLLKPTGGSIQIHNQEISHFDSAQAAAFRAANVGIIYQKPHFVHSLSVLDNLLLANYLANKSLAKEKAQHLAESLGFADHLAKKTTQLSQGEQQRVSIARALMNNASVILADEPTSNLDDDNCLKVIDLLKTQTSEIGASLVVVTHDQRLKDVFEKHLYL</sequence>
<name>A0ABT6YA99_9BACT</name>
<dbReference type="PANTHER" id="PTHR24220:SF611">
    <property type="entry name" value="ATP-BINDING COMPONENT OF ABC TRANSPORTER-RELATED"/>
    <property type="match status" value="1"/>
</dbReference>
<dbReference type="PANTHER" id="PTHR24220">
    <property type="entry name" value="IMPORT ATP-BINDING PROTEIN"/>
    <property type="match status" value="1"/>
</dbReference>
<dbReference type="Gene3D" id="3.40.50.300">
    <property type="entry name" value="P-loop containing nucleotide triphosphate hydrolases"/>
    <property type="match status" value="1"/>
</dbReference>
<protein>
    <submittedName>
        <fullName evidence="4">ATP-binding cassette domain-containing protein</fullName>
    </submittedName>
</protein>